<dbReference type="InterPro" id="IPR007492">
    <property type="entry name" value="LytTR_DNA-bd_dom"/>
</dbReference>
<dbReference type="GO" id="GO:0003677">
    <property type="term" value="F:DNA binding"/>
    <property type="evidence" value="ECO:0007669"/>
    <property type="project" value="InterPro"/>
</dbReference>
<protein>
    <submittedName>
        <fullName evidence="3">Two component transcriptional regulator, LytTR family</fullName>
    </submittedName>
</protein>
<feature type="domain" description="Response regulatory" evidence="2">
    <location>
        <begin position="7"/>
        <end position="118"/>
    </location>
</feature>
<dbReference type="InterPro" id="IPR001789">
    <property type="entry name" value="Sig_transdc_resp-reg_receiver"/>
</dbReference>
<name>A0A1T5BR85_9SPHI</name>
<dbReference type="STRING" id="1513896.SAMN05660841_00893"/>
<gene>
    <name evidence="3" type="ORF">SAMN05660841_00893</name>
</gene>
<organism evidence="3 4">
    <name type="scientific">Sphingobacterium nematocida</name>
    <dbReference type="NCBI Taxonomy" id="1513896"/>
    <lineage>
        <taxon>Bacteria</taxon>
        <taxon>Pseudomonadati</taxon>
        <taxon>Bacteroidota</taxon>
        <taxon>Sphingobacteriia</taxon>
        <taxon>Sphingobacteriales</taxon>
        <taxon>Sphingobacteriaceae</taxon>
        <taxon>Sphingobacterium</taxon>
    </lineage>
</organism>
<sequence>MDKLKYTAGFMDDQPESITIFRKMLARFDFLIQLDPVSSIQAALNMQEVQSVDILFLDLQMPELMGWEFVKLLENPPVIIVVSSFGNYGFEVNDINAVAYLKKLPDWEHLKRAVEEAVKKVDERNRISINNSTTVKVRNFETKQEEILKHVDMVYAEVEDKDITIFLDNGSKVIYQKSLTTLMALLPQDKFVRISAKHVVAIHAVKSYNRTKVQLTMDDICLDINFKPALRALDLYHDNKL</sequence>
<dbReference type="OrthoDB" id="701296at2"/>
<dbReference type="Pfam" id="PF04397">
    <property type="entry name" value="LytTR"/>
    <property type="match status" value="1"/>
</dbReference>
<evidence type="ECO:0000313" key="4">
    <source>
        <dbReference type="Proteomes" id="UP000190150"/>
    </source>
</evidence>
<dbReference type="EMBL" id="FUZF01000002">
    <property type="protein sequence ID" value="SKB49726.1"/>
    <property type="molecule type" value="Genomic_DNA"/>
</dbReference>
<feature type="modified residue" description="4-aspartylphosphate" evidence="1">
    <location>
        <position position="58"/>
    </location>
</feature>
<evidence type="ECO:0000313" key="3">
    <source>
        <dbReference type="EMBL" id="SKB49726.1"/>
    </source>
</evidence>
<dbReference type="SMART" id="SM00850">
    <property type="entry name" value="LytTR"/>
    <property type="match status" value="1"/>
</dbReference>
<dbReference type="Gene3D" id="2.40.50.1020">
    <property type="entry name" value="LytTr DNA-binding domain"/>
    <property type="match status" value="1"/>
</dbReference>
<dbReference type="SMART" id="SM00448">
    <property type="entry name" value="REC"/>
    <property type="match status" value="1"/>
</dbReference>
<dbReference type="AlphaFoldDB" id="A0A1T5BR85"/>
<dbReference type="PROSITE" id="PS50110">
    <property type="entry name" value="RESPONSE_REGULATORY"/>
    <property type="match status" value="1"/>
</dbReference>
<proteinExistence type="predicted"/>
<dbReference type="RefSeq" id="WP_079641567.1">
    <property type="nucleotide sequence ID" value="NZ_FUZF01000002.1"/>
</dbReference>
<evidence type="ECO:0000256" key="1">
    <source>
        <dbReference type="PROSITE-ProRule" id="PRU00169"/>
    </source>
</evidence>
<dbReference type="Proteomes" id="UP000190150">
    <property type="component" value="Unassembled WGS sequence"/>
</dbReference>
<dbReference type="InterPro" id="IPR011006">
    <property type="entry name" value="CheY-like_superfamily"/>
</dbReference>
<evidence type="ECO:0000259" key="2">
    <source>
        <dbReference type="PROSITE" id="PS50110"/>
    </source>
</evidence>
<dbReference type="Pfam" id="PF00072">
    <property type="entry name" value="Response_reg"/>
    <property type="match status" value="1"/>
</dbReference>
<dbReference type="SUPFAM" id="SSF52172">
    <property type="entry name" value="CheY-like"/>
    <property type="match status" value="1"/>
</dbReference>
<keyword evidence="1" id="KW-0597">Phosphoprotein</keyword>
<dbReference type="Gene3D" id="3.40.50.2300">
    <property type="match status" value="1"/>
</dbReference>
<dbReference type="GO" id="GO:0000160">
    <property type="term" value="P:phosphorelay signal transduction system"/>
    <property type="evidence" value="ECO:0007669"/>
    <property type="project" value="InterPro"/>
</dbReference>
<keyword evidence="4" id="KW-1185">Reference proteome</keyword>
<accession>A0A1T5BR85</accession>
<reference evidence="4" key="1">
    <citation type="submission" date="2017-02" db="EMBL/GenBank/DDBJ databases">
        <authorList>
            <person name="Varghese N."/>
            <person name="Submissions S."/>
        </authorList>
    </citation>
    <scope>NUCLEOTIDE SEQUENCE [LARGE SCALE GENOMIC DNA]</scope>
    <source>
        <strain evidence="4">DSM 24091</strain>
    </source>
</reference>